<organism evidence="4">
    <name type="scientific">Magallana gigas</name>
    <name type="common">Pacific oyster</name>
    <name type="synonym">Crassostrea gigas</name>
    <dbReference type="NCBI Taxonomy" id="29159"/>
    <lineage>
        <taxon>Eukaryota</taxon>
        <taxon>Metazoa</taxon>
        <taxon>Spiralia</taxon>
        <taxon>Lophotrochozoa</taxon>
        <taxon>Mollusca</taxon>
        <taxon>Bivalvia</taxon>
        <taxon>Autobranchia</taxon>
        <taxon>Pteriomorphia</taxon>
        <taxon>Ostreida</taxon>
        <taxon>Ostreoidea</taxon>
        <taxon>Ostreidae</taxon>
        <taxon>Magallana</taxon>
    </lineage>
</organism>
<evidence type="ECO:0000259" key="3">
    <source>
        <dbReference type="PROSITE" id="PS50305"/>
    </source>
</evidence>
<dbReference type="InterPro" id="IPR026591">
    <property type="entry name" value="Sirtuin_cat_small_dom_sf"/>
</dbReference>
<protein>
    <submittedName>
        <fullName evidence="4">NAD-dependent deacetylase sirtuin-3, mitochondrial</fullName>
    </submittedName>
</protein>
<evidence type="ECO:0000256" key="2">
    <source>
        <dbReference type="SAM" id="MobiDB-lite"/>
    </source>
</evidence>
<dbReference type="Pfam" id="PF02146">
    <property type="entry name" value="SIR2"/>
    <property type="match status" value="1"/>
</dbReference>
<evidence type="ECO:0000256" key="1">
    <source>
        <dbReference type="PROSITE-ProRule" id="PRU00236"/>
    </source>
</evidence>
<feature type="compositionally biased region" description="Basic and acidic residues" evidence="2">
    <location>
        <begin position="632"/>
        <end position="642"/>
    </location>
</feature>
<feature type="region of interest" description="Disordered" evidence="2">
    <location>
        <begin position="610"/>
        <end position="681"/>
    </location>
</feature>
<feature type="binding site" evidence="1">
    <location>
        <position position="246"/>
    </location>
    <ligand>
        <name>Zn(2+)</name>
        <dbReference type="ChEBI" id="CHEBI:29105"/>
    </ligand>
</feature>
<dbReference type="PANTHER" id="PTHR11085">
    <property type="entry name" value="NAD-DEPENDENT PROTEIN DEACYLASE SIRTUIN-5, MITOCHONDRIAL-RELATED"/>
    <property type="match status" value="1"/>
</dbReference>
<dbReference type="InParanoid" id="K1P7P4"/>
<feature type="binding site" evidence="1">
    <location>
        <position position="251"/>
    </location>
    <ligand>
        <name>Zn(2+)</name>
        <dbReference type="ChEBI" id="CHEBI:29105"/>
    </ligand>
</feature>
<feature type="region of interest" description="Disordered" evidence="2">
    <location>
        <begin position="401"/>
        <end position="598"/>
    </location>
</feature>
<feature type="active site" description="Proton acceptor" evidence="1">
    <location>
        <position position="214"/>
    </location>
</feature>
<dbReference type="GO" id="GO:0046872">
    <property type="term" value="F:metal ion binding"/>
    <property type="evidence" value="ECO:0007669"/>
    <property type="project" value="UniProtKB-KW"/>
</dbReference>
<keyword evidence="1" id="KW-0479">Metal-binding</keyword>
<dbReference type="InterPro" id="IPR050134">
    <property type="entry name" value="NAD-dep_sirtuin_deacylases"/>
</dbReference>
<dbReference type="Gene3D" id="3.30.1600.10">
    <property type="entry name" value="SIR2/SIRT2 'Small Domain"/>
    <property type="match status" value="1"/>
</dbReference>
<feature type="binding site" evidence="1">
    <location>
        <position position="225"/>
    </location>
    <ligand>
        <name>Zn(2+)</name>
        <dbReference type="ChEBI" id="CHEBI:29105"/>
    </ligand>
</feature>
<accession>K1P7P4</accession>
<sequence>MMSKCRKNPLEVRIKFLLGYPAKPLPLGSGSGLKGQRSHLRNFQSQSSPVYKLQSESANGTRGVRNNRVKERRGIFTVGGNNDKTKVKSLEDVAAAIKNEVFQNIVVVAGAGISTPSGIPDFRTPGTGLYDNLQQYRIPYPEAIFDIDFFHHNPKPFFTLAKELYPTGKYRPNFIHYFVRHLHDKGMLLRMYTQNIDGLERIAGLPADKMVEAHGTFSDATCLICRQRHDKEDIKDAIFSDKIPKCKKPGCMGVVKPDITFFGEDLPKRFYFYMRDMLQSDLVIVMGTSLEVQPFAGIIDSVKWGVPRVLFNMHAVGPFKYQRRAQDFISPGDLINSVQKFTDLVGWKEDMKELITKEEGRFVLCSPDYAKKMKEMQSKPPPPPPREPPVRFWRQPAKLNLFDSESESSSEMSETESESSEEDQTPRPGNKNNNYRRGVGVSKSAPRGGSKNELDMKRNTKPGVNGKRNYSTDSQLTTRSERPVRNNRNHATAVKVTQGEVNQVASRLDRVSIRPKSNTPDSGKGKLFNEKPIRRTVSDKNLKSKVPGVNRPLLQRSNSAKSVNEKEAKSRKEQKESSVGKSVSETKSENKVKAADSLVLKKENEELYQENNTVLNGVNNCSESSQTMTENARNKISNERSHTRPPLPQNQRNRKPPLNPINPRPYGFEAQRKLPHRPSIQANLVREKFFTKEDSRPASAEMPRIAYRHRLKPSYDARIFATRVVDTSSESSEESSSDESR</sequence>
<dbReference type="InterPro" id="IPR029035">
    <property type="entry name" value="DHS-like_NAD/FAD-binding_dom"/>
</dbReference>
<feature type="compositionally biased region" description="Basic and acidic residues" evidence="2">
    <location>
        <begin position="563"/>
        <end position="598"/>
    </location>
</feature>
<dbReference type="CDD" id="cd01408">
    <property type="entry name" value="SIRT1"/>
    <property type="match status" value="1"/>
</dbReference>
<dbReference type="PROSITE" id="PS50305">
    <property type="entry name" value="SIRTUIN"/>
    <property type="match status" value="1"/>
</dbReference>
<reference evidence="4" key="1">
    <citation type="journal article" date="2012" name="Nature">
        <title>The oyster genome reveals stress adaptation and complexity of shell formation.</title>
        <authorList>
            <person name="Zhang G."/>
            <person name="Fang X."/>
            <person name="Guo X."/>
            <person name="Li L."/>
            <person name="Luo R."/>
            <person name="Xu F."/>
            <person name="Yang P."/>
            <person name="Zhang L."/>
            <person name="Wang X."/>
            <person name="Qi H."/>
            <person name="Xiong Z."/>
            <person name="Que H."/>
            <person name="Xie Y."/>
            <person name="Holland P.W."/>
            <person name="Paps J."/>
            <person name="Zhu Y."/>
            <person name="Wu F."/>
            <person name="Chen Y."/>
            <person name="Wang J."/>
            <person name="Peng C."/>
            <person name="Meng J."/>
            <person name="Yang L."/>
            <person name="Liu J."/>
            <person name="Wen B."/>
            <person name="Zhang N."/>
            <person name="Huang Z."/>
            <person name="Zhu Q."/>
            <person name="Feng Y."/>
            <person name="Mount A."/>
            <person name="Hedgecock D."/>
            <person name="Xu Z."/>
            <person name="Liu Y."/>
            <person name="Domazet-Loso T."/>
            <person name="Du Y."/>
            <person name="Sun X."/>
            <person name="Zhang S."/>
            <person name="Liu B."/>
            <person name="Cheng P."/>
            <person name="Jiang X."/>
            <person name="Li J."/>
            <person name="Fan D."/>
            <person name="Wang W."/>
            <person name="Fu W."/>
            <person name="Wang T."/>
            <person name="Wang B."/>
            <person name="Zhang J."/>
            <person name="Peng Z."/>
            <person name="Li Y."/>
            <person name="Li N."/>
            <person name="Wang J."/>
            <person name="Chen M."/>
            <person name="He Y."/>
            <person name="Tan F."/>
            <person name="Song X."/>
            <person name="Zheng Q."/>
            <person name="Huang R."/>
            <person name="Yang H."/>
            <person name="Du X."/>
            <person name="Chen L."/>
            <person name="Yang M."/>
            <person name="Gaffney P.M."/>
            <person name="Wang S."/>
            <person name="Luo L."/>
            <person name="She Z."/>
            <person name="Ming Y."/>
            <person name="Huang W."/>
            <person name="Zhang S."/>
            <person name="Huang B."/>
            <person name="Zhang Y."/>
            <person name="Qu T."/>
            <person name="Ni P."/>
            <person name="Miao G."/>
            <person name="Wang J."/>
            <person name="Wang Q."/>
            <person name="Steinberg C.E."/>
            <person name="Wang H."/>
            <person name="Li N."/>
            <person name="Qian L."/>
            <person name="Zhang G."/>
            <person name="Li Y."/>
            <person name="Yang H."/>
            <person name="Liu X."/>
            <person name="Wang J."/>
            <person name="Yin Y."/>
            <person name="Wang J."/>
        </authorList>
    </citation>
    <scope>NUCLEOTIDE SEQUENCE [LARGE SCALE GENOMIC DNA]</scope>
    <source>
        <strain evidence="4">05x7-T-G4-1.051#20</strain>
    </source>
</reference>
<feature type="compositionally biased region" description="Acidic residues" evidence="2">
    <location>
        <begin position="404"/>
        <end position="423"/>
    </location>
</feature>
<evidence type="ECO:0000313" key="4">
    <source>
        <dbReference type="EMBL" id="EKC19697.1"/>
    </source>
</evidence>
<dbReference type="AlphaFoldDB" id="K1P7P4"/>
<proteinExistence type="predicted"/>
<dbReference type="HOGENOM" id="CLU_381420_0_0_1"/>
<dbReference type="InterPro" id="IPR003000">
    <property type="entry name" value="Sirtuin"/>
</dbReference>
<dbReference type="Gene3D" id="3.40.50.1220">
    <property type="entry name" value="TPP-binding domain"/>
    <property type="match status" value="1"/>
</dbReference>
<dbReference type="SUPFAM" id="SSF52467">
    <property type="entry name" value="DHS-like NAD/FAD-binding domain"/>
    <property type="match status" value="1"/>
</dbReference>
<dbReference type="PANTHER" id="PTHR11085:SF7">
    <property type="entry name" value="NAD-DEPENDENT PROTEIN DEACETYLASE"/>
    <property type="match status" value="1"/>
</dbReference>
<keyword evidence="1" id="KW-0862">Zinc</keyword>
<feature type="compositionally biased region" description="Polar residues" evidence="2">
    <location>
        <begin position="610"/>
        <end position="631"/>
    </location>
</feature>
<gene>
    <name evidence="4" type="ORF">CGI_10007855</name>
</gene>
<name>K1P7P4_MAGGI</name>
<feature type="domain" description="Deacetylase sirtuin-type" evidence="3">
    <location>
        <begin position="83"/>
        <end position="348"/>
    </location>
</feature>
<dbReference type="InterPro" id="IPR026590">
    <property type="entry name" value="Ssirtuin_cat_dom"/>
</dbReference>
<feature type="binding site" evidence="1">
    <location>
        <position position="222"/>
    </location>
    <ligand>
        <name>Zn(2+)</name>
        <dbReference type="ChEBI" id="CHEBI:29105"/>
    </ligand>
</feature>
<dbReference type="EMBL" id="JH823234">
    <property type="protein sequence ID" value="EKC19697.1"/>
    <property type="molecule type" value="Genomic_DNA"/>
</dbReference>
<feature type="compositionally biased region" description="Basic and acidic residues" evidence="2">
    <location>
        <begin position="523"/>
        <end position="542"/>
    </location>
</feature>
<dbReference type="GO" id="GO:0005634">
    <property type="term" value="C:nucleus"/>
    <property type="evidence" value="ECO:0007669"/>
    <property type="project" value="TreeGrafter"/>
</dbReference>
<dbReference type="GO" id="GO:0070403">
    <property type="term" value="F:NAD+ binding"/>
    <property type="evidence" value="ECO:0007669"/>
    <property type="project" value="InterPro"/>
</dbReference>
<dbReference type="GO" id="GO:0017136">
    <property type="term" value="F:histone deacetylase activity, NAD-dependent"/>
    <property type="evidence" value="ECO:0007669"/>
    <property type="project" value="TreeGrafter"/>
</dbReference>
<feature type="compositionally biased region" description="Polar residues" evidence="2">
    <location>
        <begin position="468"/>
        <end position="478"/>
    </location>
</feature>